<dbReference type="EMBL" id="CP009921">
    <property type="protein sequence ID" value="AJI25577.1"/>
    <property type="molecule type" value="Genomic_DNA"/>
</dbReference>
<accession>A0A0B6AWU3</accession>
<dbReference type="AlphaFoldDB" id="A0A0B6AWU3"/>
<dbReference type="KEGG" id="bmeg:BG04_5706"/>
<organism evidence="2 3">
    <name type="scientific">Priestia megaterium (strain ATCC 14581 / DSM 32 / CCUG 1817 / JCM 2506 / NBRC 15308 / NCIMB 9376 / NCTC 10342 / NRRL B-14308 / VKM B-512 / Ford 19)</name>
    <name type="common">Bacillus megaterium</name>
    <dbReference type="NCBI Taxonomy" id="1348623"/>
    <lineage>
        <taxon>Bacteria</taxon>
        <taxon>Bacillati</taxon>
        <taxon>Bacillota</taxon>
        <taxon>Bacilli</taxon>
        <taxon>Bacillales</taxon>
        <taxon>Bacillaceae</taxon>
        <taxon>Priestia</taxon>
    </lineage>
</organism>
<dbReference type="GeneID" id="93645816"/>
<dbReference type="RefSeq" id="WP_034655997.1">
    <property type="nucleotide sequence ID" value="NZ_CP009921.1"/>
</dbReference>
<dbReference type="HOGENOM" id="CLU_634379_0_0_9"/>
<protein>
    <submittedName>
        <fullName evidence="2">RES domain protein</fullName>
    </submittedName>
</protein>
<name>A0A0B6AWU3_PRIM2</name>
<geneLocation type="plasmid" evidence="2 3">
    <name>pBMV_2</name>
</geneLocation>
<dbReference type="Proteomes" id="UP000031829">
    <property type="component" value="Plasmid pBMV_2"/>
</dbReference>
<dbReference type="InterPro" id="IPR014914">
    <property type="entry name" value="RES_dom"/>
</dbReference>
<sequence length="398" mass="46149">MIEGCQSCCYPQLFETFSYLNEDYVPGATRVKQYDNEVEFCPICEIVLLEDDYIVTNKEDFLEEAIEFLAQKINYNIKECQYCNGTIIPYEQQYGDSLNLNLVSELVDEYYIPTELQPQIYSKLKCSCGNPVNSDDPYVSEQEIKDWFGDEFDFIIKTFGISAEETGEFILFLQEHPMLGLEHNIGKTILDKIKKRDFPFIETIKESTVYYRGRTRNQFQRMVPFIAEELWNPPIGFPQQGRFNPPGVTNLYLASEREVVLKEISPQKNDIVDIAEFEIIKDLKVFNSTKSDIDIFASMANDQHHLSFSYEYIFPNFLAQCLSFCGFNGIIYKSVQSENGVNLCLFNFNKDTDIRMNKIHTNANIQISDKEDPFGLKPRPQTIEVKNDIDDDLLTSIF</sequence>
<evidence type="ECO:0000313" key="2">
    <source>
        <dbReference type="EMBL" id="AJI25577.1"/>
    </source>
</evidence>
<gene>
    <name evidence="2" type="ORF">BG04_5706</name>
</gene>
<proteinExistence type="predicted"/>
<evidence type="ECO:0000313" key="3">
    <source>
        <dbReference type="Proteomes" id="UP000031829"/>
    </source>
</evidence>
<evidence type="ECO:0000259" key="1">
    <source>
        <dbReference type="Pfam" id="PF08808"/>
    </source>
</evidence>
<dbReference type="Pfam" id="PF08808">
    <property type="entry name" value="RES"/>
    <property type="match status" value="1"/>
</dbReference>
<feature type="domain" description="RES" evidence="1">
    <location>
        <begin position="230"/>
        <end position="351"/>
    </location>
</feature>
<reference evidence="2 3" key="1">
    <citation type="journal article" date="2015" name="Genome Announc.">
        <title>Complete genome sequences for 35 biothreat assay-relevant bacillus species.</title>
        <authorList>
            <person name="Johnson S.L."/>
            <person name="Daligault H.E."/>
            <person name="Davenport K.W."/>
            <person name="Jaissle J."/>
            <person name="Frey K.G."/>
            <person name="Ladner J.T."/>
            <person name="Broomall S.M."/>
            <person name="Bishop-Lilly K.A."/>
            <person name="Bruce D.C."/>
            <person name="Gibbons H.S."/>
            <person name="Coyne S.R."/>
            <person name="Lo C.C."/>
            <person name="Meincke L."/>
            <person name="Munk A.C."/>
            <person name="Koroleva G.I."/>
            <person name="Rosenzweig C.N."/>
            <person name="Palacios G.F."/>
            <person name="Redden C.L."/>
            <person name="Minogue T.D."/>
            <person name="Chain P.S."/>
        </authorList>
    </citation>
    <scope>NUCLEOTIDE SEQUENCE [LARGE SCALE GENOMIC DNA]</scope>
    <source>
        <strain evidence="3">ATCC 14581 / DSM 32 / JCM 2506 / NBRC 15308 / NCIMB 9376 / NCTC 10342 / NRRL B-14308 / VKM B-512</strain>
        <plasmid evidence="2 3">pBMV_2</plasmid>
    </source>
</reference>
<keyword evidence="2" id="KW-0614">Plasmid</keyword>